<dbReference type="OrthoDB" id="273614at2"/>
<dbReference type="InterPro" id="IPR050769">
    <property type="entry name" value="NAT_camello-type"/>
</dbReference>
<reference evidence="3 4" key="1">
    <citation type="submission" date="2019-11" db="EMBL/GenBank/DDBJ databases">
        <title>Comparative genomics of hydrocarbon-degrading Desulfosarcina strains.</title>
        <authorList>
            <person name="Watanabe M."/>
            <person name="Kojima H."/>
            <person name="Fukui M."/>
        </authorList>
    </citation>
    <scope>NUCLEOTIDE SEQUENCE [LARGE SCALE GENOMIC DNA]</scope>
    <source>
        <strain evidence="3 4">PP31</strain>
    </source>
</reference>
<dbReference type="InterPro" id="IPR000182">
    <property type="entry name" value="GNAT_dom"/>
</dbReference>
<keyword evidence="4" id="KW-1185">Reference proteome</keyword>
<dbReference type="EMBL" id="AP021875">
    <property type="protein sequence ID" value="BBO78755.1"/>
    <property type="molecule type" value="Genomic_DNA"/>
</dbReference>
<dbReference type="RefSeq" id="WP_155307355.1">
    <property type="nucleotide sequence ID" value="NZ_AP021875.1"/>
</dbReference>
<dbReference type="AlphaFoldDB" id="A0A5K7ZDA8"/>
<dbReference type="PANTHER" id="PTHR13947:SF37">
    <property type="entry name" value="LD18367P"/>
    <property type="match status" value="1"/>
</dbReference>
<dbReference type="KEGG" id="dwd:DSCW_61720"/>
<sequence length="165" mass="18840">MTAPLEIKKGYIPGAIGRISELHGDYYHKHWGFGLFFEAKVATELSEFLQRYDAEKDGIWVATQDGRIEGSIIMDGIHAGTDGAHLRWFILSDALRGKGVGRMLVEKAMAFCRNKNYRKAHLWTFEGLDAARRLYEEAGFRLVRQKRGIQWGTEVNEQYMEADLG</sequence>
<feature type="domain" description="N-acetyltransferase" evidence="2">
    <location>
        <begin position="5"/>
        <end position="165"/>
    </location>
</feature>
<evidence type="ECO:0000313" key="3">
    <source>
        <dbReference type="EMBL" id="BBO78755.1"/>
    </source>
</evidence>
<gene>
    <name evidence="3" type="ORF">DSCW_61720</name>
</gene>
<organism evidence="3 4">
    <name type="scientific">Desulfosarcina widdelii</name>
    <dbReference type="NCBI Taxonomy" id="947919"/>
    <lineage>
        <taxon>Bacteria</taxon>
        <taxon>Pseudomonadati</taxon>
        <taxon>Thermodesulfobacteriota</taxon>
        <taxon>Desulfobacteria</taxon>
        <taxon>Desulfobacterales</taxon>
        <taxon>Desulfosarcinaceae</taxon>
        <taxon>Desulfosarcina</taxon>
    </lineage>
</organism>
<dbReference type="InterPro" id="IPR016181">
    <property type="entry name" value="Acyl_CoA_acyltransferase"/>
</dbReference>
<accession>A0A5K7ZDA8</accession>
<dbReference type="PANTHER" id="PTHR13947">
    <property type="entry name" value="GNAT FAMILY N-ACETYLTRANSFERASE"/>
    <property type="match status" value="1"/>
</dbReference>
<dbReference type="Gene3D" id="3.40.630.30">
    <property type="match status" value="1"/>
</dbReference>
<keyword evidence="1" id="KW-0808">Transferase</keyword>
<dbReference type="SUPFAM" id="SSF55729">
    <property type="entry name" value="Acyl-CoA N-acyltransferases (Nat)"/>
    <property type="match status" value="1"/>
</dbReference>
<evidence type="ECO:0000313" key="4">
    <source>
        <dbReference type="Proteomes" id="UP000427769"/>
    </source>
</evidence>
<dbReference type="Pfam" id="PF00583">
    <property type="entry name" value="Acetyltransf_1"/>
    <property type="match status" value="1"/>
</dbReference>
<evidence type="ECO:0000256" key="1">
    <source>
        <dbReference type="ARBA" id="ARBA00022679"/>
    </source>
</evidence>
<dbReference type="Proteomes" id="UP000427769">
    <property type="component" value="Chromosome"/>
</dbReference>
<protein>
    <recommendedName>
        <fullName evidence="2">N-acetyltransferase domain-containing protein</fullName>
    </recommendedName>
</protein>
<evidence type="ECO:0000259" key="2">
    <source>
        <dbReference type="PROSITE" id="PS51186"/>
    </source>
</evidence>
<dbReference type="PROSITE" id="PS51186">
    <property type="entry name" value="GNAT"/>
    <property type="match status" value="1"/>
</dbReference>
<dbReference type="CDD" id="cd04301">
    <property type="entry name" value="NAT_SF"/>
    <property type="match status" value="1"/>
</dbReference>
<dbReference type="GO" id="GO:0008080">
    <property type="term" value="F:N-acetyltransferase activity"/>
    <property type="evidence" value="ECO:0007669"/>
    <property type="project" value="InterPro"/>
</dbReference>
<name>A0A5K7ZDA8_9BACT</name>
<proteinExistence type="predicted"/>